<dbReference type="InterPro" id="IPR009057">
    <property type="entry name" value="Homeodomain-like_sf"/>
</dbReference>
<dbReference type="EMBL" id="GL349489">
    <property type="protein sequence ID" value="KNC54385.1"/>
    <property type="molecule type" value="Genomic_DNA"/>
</dbReference>
<dbReference type="Pfam" id="PF02493">
    <property type="entry name" value="MORN"/>
    <property type="match status" value="2"/>
</dbReference>
<dbReference type="Proteomes" id="UP000054408">
    <property type="component" value="Unassembled WGS sequence"/>
</dbReference>
<feature type="domain" description="Myb-like" evidence="3">
    <location>
        <begin position="352"/>
        <end position="394"/>
    </location>
</feature>
<reference evidence="4 5" key="1">
    <citation type="submission" date="2010-05" db="EMBL/GenBank/DDBJ databases">
        <title>The Genome Sequence of Thecamonas trahens ATCC 50062.</title>
        <authorList>
            <consortium name="The Broad Institute Genome Sequencing Platform"/>
            <person name="Russ C."/>
            <person name="Cuomo C."/>
            <person name="Shea T."/>
            <person name="Young S.K."/>
            <person name="Zeng Q."/>
            <person name="Koehrsen M."/>
            <person name="Haas B."/>
            <person name="Borodovsky M."/>
            <person name="Guigo R."/>
            <person name="Alvarado L."/>
            <person name="Berlin A."/>
            <person name="Bochicchio J."/>
            <person name="Borenstein D."/>
            <person name="Chapman S."/>
            <person name="Chen Z."/>
            <person name="Freedman E."/>
            <person name="Gellesch M."/>
            <person name="Goldberg J."/>
            <person name="Griggs A."/>
            <person name="Gujja S."/>
            <person name="Heilman E."/>
            <person name="Heiman D."/>
            <person name="Hepburn T."/>
            <person name="Howarth C."/>
            <person name="Jen D."/>
            <person name="Larson L."/>
            <person name="Mehta T."/>
            <person name="Park D."/>
            <person name="Pearson M."/>
            <person name="Roberts A."/>
            <person name="Saif S."/>
            <person name="Shenoy N."/>
            <person name="Sisk P."/>
            <person name="Stolte C."/>
            <person name="Sykes S."/>
            <person name="Thomson T."/>
            <person name="Walk T."/>
            <person name="White J."/>
            <person name="Yandava C."/>
            <person name="Burger G."/>
            <person name="Gray M.W."/>
            <person name="Holland P.W.H."/>
            <person name="King N."/>
            <person name="Lang F.B.F."/>
            <person name="Roger A.J."/>
            <person name="Ruiz-Trillo I."/>
            <person name="Lander E."/>
            <person name="Nusbaum C."/>
        </authorList>
    </citation>
    <scope>NUCLEOTIDE SEQUENCE [LARGE SCALE GENOMIC DNA]</scope>
    <source>
        <strain evidence="4 5">ATCC 50062</strain>
    </source>
</reference>
<evidence type="ECO:0000313" key="4">
    <source>
        <dbReference type="EMBL" id="KNC54385.1"/>
    </source>
</evidence>
<keyword evidence="5" id="KW-1185">Reference proteome</keyword>
<evidence type="ECO:0000313" key="5">
    <source>
        <dbReference type="Proteomes" id="UP000054408"/>
    </source>
</evidence>
<dbReference type="Gene3D" id="1.10.10.60">
    <property type="entry name" value="Homeodomain-like"/>
    <property type="match status" value="1"/>
</dbReference>
<feature type="compositionally biased region" description="Basic residues" evidence="2">
    <location>
        <begin position="178"/>
        <end position="187"/>
    </location>
</feature>
<evidence type="ECO:0000259" key="3">
    <source>
        <dbReference type="PROSITE" id="PS50090"/>
    </source>
</evidence>
<dbReference type="AlphaFoldDB" id="A0A0L0DQ41"/>
<dbReference type="CDD" id="cd00167">
    <property type="entry name" value="SANT"/>
    <property type="match status" value="1"/>
</dbReference>
<dbReference type="Gene3D" id="2.20.110.10">
    <property type="entry name" value="Histone H3 K4-specific methyltransferase SET7/9 N-terminal domain"/>
    <property type="match status" value="1"/>
</dbReference>
<evidence type="ECO:0000256" key="1">
    <source>
        <dbReference type="ARBA" id="ARBA00022737"/>
    </source>
</evidence>
<dbReference type="PANTHER" id="PTHR43215:SF14">
    <property type="entry name" value="RADIAL SPOKE HEAD 1 HOMOLOG"/>
    <property type="match status" value="1"/>
</dbReference>
<dbReference type="GeneID" id="25568411"/>
<dbReference type="InterPro" id="IPR003409">
    <property type="entry name" value="MORN"/>
</dbReference>
<dbReference type="SUPFAM" id="SSF82185">
    <property type="entry name" value="Histone H3 K4-specific methyltransferase SET7/9 N-terminal domain"/>
    <property type="match status" value="1"/>
</dbReference>
<dbReference type="PANTHER" id="PTHR43215">
    <property type="entry name" value="RADIAL SPOKE HEAD 1 HOMOLOG"/>
    <property type="match status" value="1"/>
</dbReference>
<dbReference type="InterPro" id="IPR001005">
    <property type="entry name" value="SANT/Myb"/>
</dbReference>
<dbReference type="STRING" id="461836.A0A0L0DQ41"/>
<evidence type="ECO:0000256" key="2">
    <source>
        <dbReference type="SAM" id="MobiDB-lite"/>
    </source>
</evidence>
<dbReference type="SUPFAM" id="SSF46689">
    <property type="entry name" value="Homeodomain-like"/>
    <property type="match status" value="1"/>
</dbReference>
<dbReference type="SMART" id="SM00698">
    <property type="entry name" value="MORN"/>
    <property type="match status" value="3"/>
</dbReference>
<keyword evidence="1" id="KW-0677">Repeat</keyword>
<accession>A0A0L0DQ41</accession>
<gene>
    <name evidence="4" type="ORF">AMSG_10105</name>
</gene>
<dbReference type="Pfam" id="PF00249">
    <property type="entry name" value="Myb_DNA-binding"/>
    <property type="match status" value="1"/>
</dbReference>
<dbReference type="PROSITE" id="PS50090">
    <property type="entry name" value="MYB_LIKE"/>
    <property type="match status" value="1"/>
</dbReference>
<feature type="region of interest" description="Disordered" evidence="2">
    <location>
        <begin position="107"/>
        <end position="218"/>
    </location>
</feature>
<dbReference type="RefSeq" id="XP_013753684.1">
    <property type="nucleotide sequence ID" value="XM_013898230.1"/>
</dbReference>
<protein>
    <recommendedName>
        <fullName evidence="3">Myb-like domain-containing protein</fullName>
    </recommendedName>
</protein>
<name>A0A0L0DQ41_THETB</name>
<sequence>MGSVEALEGLKATFLDSQQLLTPQPKNGRQGQEEDSQAIAAEGKMADLGRRSGSARMWGERATSLWDGEVDEAETWASERRSSRTLEYVPYRSVGTRVVVRPESGLEHNGVLQVGSRSVSRSPVGMAGSGRRSSPLSDGSPRSLRVLAAEITGEETEAETEGKKQQQQQQQRREEQPRRRRRRRRKKTLETAAAEAEGRSPARSVTDEVSMVSSPSQAEAYYDGERNAAGRREGFGVYAPPGGGVYEGEWRNGKREGQGSYRWPDGRVYVGGWNRGRRDGIGMYYDGSSLFRGRWERGVAQELTFVRKYATATDGTVSGTRSDEESEEEPVPRRLPAHIDTPMALPVLPSIWSPHEQAAFVRYFPLLGKDWYMLSSLIPTRTPAQIRRYYREHRAEDGLSTLLCFHDGSPRRGAFFDESDSSDEHEFLGGNDETGDDEHVVASDFEAALVRRIHAAWRASEAEAVAIGNEHVATVAQVELLAVVVSNFVAHSEELAAVRLKLELQTIACPLDEATLAAVIAAASATDVAAADDGNEWEVTVRQAQLLRLVWAYVAQAETPLVDVADVVALLLQEDSSVISGDRSKGDANAVAAFVEEAQAALAEELGSGSDHGRMVEVFAAALAEPVPRRAELKEEAELGTAERVTLGLRAAAAGLGQAASLVAGTIWMPAASADENHAGETARARKKRQALRLW</sequence>
<dbReference type="OrthoDB" id="294378at2759"/>
<proteinExistence type="predicted"/>
<dbReference type="eggNOG" id="KOG0231">
    <property type="taxonomic scope" value="Eukaryota"/>
</dbReference>
<feature type="compositionally biased region" description="Polar residues" evidence="2">
    <location>
        <begin position="16"/>
        <end position="30"/>
    </location>
</feature>
<dbReference type="SMART" id="SM00717">
    <property type="entry name" value="SANT"/>
    <property type="match status" value="1"/>
</dbReference>
<feature type="region of interest" description="Disordered" evidence="2">
    <location>
        <begin position="16"/>
        <end position="56"/>
    </location>
</feature>
<feature type="compositionally biased region" description="Low complexity" evidence="2">
    <location>
        <begin position="114"/>
        <end position="125"/>
    </location>
</feature>
<organism evidence="4 5">
    <name type="scientific">Thecamonas trahens ATCC 50062</name>
    <dbReference type="NCBI Taxonomy" id="461836"/>
    <lineage>
        <taxon>Eukaryota</taxon>
        <taxon>Apusozoa</taxon>
        <taxon>Apusomonadida</taxon>
        <taxon>Apusomonadidae</taxon>
        <taxon>Thecamonas</taxon>
    </lineage>
</organism>